<dbReference type="Pfam" id="PF01467">
    <property type="entry name" value="CTP_transf_like"/>
    <property type="match status" value="1"/>
</dbReference>
<accession>A0A2S5TFH6</accession>
<keyword evidence="1 4" id="KW-0808">Transferase</keyword>
<evidence type="ECO:0000259" key="3">
    <source>
        <dbReference type="Pfam" id="PF01467"/>
    </source>
</evidence>
<dbReference type="Gene3D" id="3.40.50.620">
    <property type="entry name" value="HUPs"/>
    <property type="match status" value="1"/>
</dbReference>
<dbReference type="RefSeq" id="WP_104230718.1">
    <property type="nucleotide sequence ID" value="NZ_PSNW01000006.1"/>
</dbReference>
<evidence type="ECO:0000313" key="4">
    <source>
        <dbReference type="EMBL" id="PPE73657.1"/>
    </source>
</evidence>
<organism evidence="4 5">
    <name type="scientific">Solimonas fluminis</name>
    <dbReference type="NCBI Taxonomy" id="2086571"/>
    <lineage>
        <taxon>Bacteria</taxon>
        <taxon>Pseudomonadati</taxon>
        <taxon>Pseudomonadota</taxon>
        <taxon>Gammaproteobacteria</taxon>
        <taxon>Nevskiales</taxon>
        <taxon>Nevskiaceae</taxon>
        <taxon>Solimonas</taxon>
    </lineage>
</organism>
<dbReference type="InterPro" id="IPR050385">
    <property type="entry name" value="Archaeal_FAD_synthase"/>
</dbReference>
<proteinExistence type="predicted"/>
<name>A0A2S5TFH6_9GAMM</name>
<dbReference type="NCBIfam" id="TIGR00125">
    <property type="entry name" value="cyt_tran_rel"/>
    <property type="match status" value="1"/>
</dbReference>
<dbReference type="OrthoDB" id="9802794at2"/>
<dbReference type="AlphaFoldDB" id="A0A2S5TFH6"/>
<dbReference type="InterPro" id="IPR014729">
    <property type="entry name" value="Rossmann-like_a/b/a_fold"/>
</dbReference>
<keyword evidence="5" id="KW-1185">Reference proteome</keyword>
<dbReference type="InterPro" id="IPR004821">
    <property type="entry name" value="Cyt_trans-like"/>
</dbReference>
<evidence type="ECO:0000256" key="2">
    <source>
        <dbReference type="ARBA" id="ARBA00022695"/>
    </source>
</evidence>
<sequence>MKKVGYTTGVWDLFHVGHLNLLRRARLECDYLIVGVTTDELSEAGKGRTPIIPFAERLSIIEGLRWVDSVVPQVNYDKWEAWNNFKFNVMFVGDDWRNSARWNGLEAKFQEVGVDIVYLPYTTHTSSSKLRGILDRFEQADGR</sequence>
<evidence type="ECO:0000256" key="1">
    <source>
        <dbReference type="ARBA" id="ARBA00022679"/>
    </source>
</evidence>
<dbReference type="PANTHER" id="PTHR43793">
    <property type="entry name" value="FAD SYNTHASE"/>
    <property type="match status" value="1"/>
</dbReference>
<protein>
    <submittedName>
        <fullName evidence="4">Glycerol-3-phosphate cytidylyltransferase</fullName>
    </submittedName>
</protein>
<evidence type="ECO:0000313" key="5">
    <source>
        <dbReference type="Proteomes" id="UP000238220"/>
    </source>
</evidence>
<comment type="caution">
    <text evidence="4">The sequence shown here is derived from an EMBL/GenBank/DDBJ whole genome shotgun (WGS) entry which is preliminary data.</text>
</comment>
<reference evidence="4 5" key="1">
    <citation type="submission" date="2018-02" db="EMBL/GenBank/DDBJ databases">
        <title>Genome sequencing of Solimonas sp. HR-BB.</title>
        <authorList>
            <person name="Lee Y."/>
            <person name="Jeon C.O."/>
        </authorList>
    </citation>
    <scope>NUCLEOTIDE SEQUENCE [LARGE SCALE GENOMIC DNA]</scope>
    <source>
        <strain evidence="4 5">HR-BB</strain>
    </source>
</reference>
<dbReference type="Proteomes" id="UP000238220">
    <property type="component" value="Unassembled WGS sequence"/>
</dbReference>
<feature type="domain" description="Cytidyltransferase-like" evidence="3">
    <location>
        <begin position="6"/>
        <end position="131"/>
    </location>
</feature>
<keyword evidence="2 4" id="KW-0548">Nucleotidyltransferase</keyword>
<dbReference type="EMBL" id="PSNW01000006">
    <property type="protein sequence ID" value="PPE73657.1"/>
    <property type="molecule type" value="Genomic_DNA"/>
</dbReference>
<dbReference type="PANTHER" id="PTHR43793:SF1">
    <property type="entry name" value="FAD SYNTHASE"/>
    <property type="match status" value="1"/>
</dbReference>
<gene>
    <name evidence="4" type="ORF">C3942_12750</name>
</gene>
<dbReference type="GO" id="GO:0016779">
    <property type="term" value="F:nucleotidyltransferase activity"/>
    <property type="evidence" value="ECO:0007669"/>
    <property type="project" value="UniProtKB-KW"/>
</dbReference>
<dbReference type="SUPFAM" id="SSF52374">
    <property type="entry name" value="Nucleotidylyl transferase"/>
    <property type="match status" value="1"/>
</dbReference>